<evidence type="ECO:0000259" key="4">
    <source>
        <dbReference type="PROSITE" id="PS50102"/>
    </source>
</evidence>
<dbReference type="InterPro" id="IPR035979">
    <property type="entry name" value="RBD_domain_sf"/>
</dbReference>
<dbReference type="InterPro" id="IPR002075">
    <property type="entry name" value="NTF2_dom"/>
</dbReference>
<feature type="region of interest" description="Disordered" evidence="3">
    <location>
        <begin position="185"/>
        <end position="218"/>
    </location>
</feature>
<dbReference type="SUPFAM" id="SSF54427">
    <property type="entry name" value="NTF2-like"/>
    <property type="match status" value="1"/>
</dbReference>
<dbReference type="PROSITE" id="PS50177">
    <property type="entry name" value="NTF2_DOMAIN"/>
    <property type="match status" value="1"/>
</dbReference>
<dbReference type="Proteomes" id="UP001276659">
    <property type="component" value="Unassembled WGS sequence"/>
</dbReference>
<dbReference type="GO" id="GO:0016579">
    <property type="term" value="P:protein deubiquitination"/>
    <property type="evidence" value="ECO:0007669"/>
    <property type="project" value="TreeGrafter"/>
</dbReference>
<dbReference type="InterPro" id="IPR012677">
    <property type="entry name" value="Nucleotide-bd_a/b_plait_sf"/>
</dbReference>
<feature type="domain" description="RRM" evidence="4">
    <location>
        <begin position="424"/>
        <end position="497"/>
    </location>
</feature>
<evidence type="ECO:0000313" key="6">
    <source>
        <dbReference type="EMBL" id="KAK3178742.1"/>
    </source>
</evidence>
<feature type="compositionally biased region" description="Low complexity" evidence="3">
    <location>
        <begin position="366"/>
        <end position="384"/>
    </location>
</feature>
<dbReference type="GO" id="GO:1990904">
    <property type="term" value="C:ribonucleoprotein complex"/>
    <property type="evidence" value="ECO:0007669"/>
    <property type="project" value="TreeGrafter"/>
</dbReference>
<reference evidence="6" key="1">
    <citation type="submission" date="2022-11" db="EMBL/GenBank/DDBJ databases">
        <title>Chromosomal genome sequence assembly and mating type (MAT) locus characterization of the leprose asexual lichenized fungus Lepraria neglecta (Nyl.) Erichsen.</title>
        <authorList>
            <person name="Allen J.L."/>
            <person name="Pfeffer B."/>
        </authorList>
    </citation>
    <scope>NUCLEOTIDE SEQUENCE</scope>
    <source>
        <strain evidence="6">Allen 5258</strain>
    </source>
</reference>
<proteinExistence type="predicted"/>
<protein>
    <recommendedName>
        <fullName evidence="8">NTF2 and RRM domain-containing protein</fullName>
    </recommendedName>
</protein>
<feature type="region of interest" description="Disordered" evidence="3">
    <location>
        <begin position="502"/>
        <end position="560"/>
    </location>
</feature>
<dbReference type="GO" id="GO:0034517">
    <property type="term" value="P:ribophagy"/>
    <property type="evidence" value="ECO:0007669"/>
    <property type="project" value="TreeGrafter"/>
</dbReference>
<dbReference type="GO" id="GO:0005829">
    <property type="term" value="C:cytosol"/>
    <property type="evidence" value="ECO:0007669"/>
    <property type="project" value="TreeGrafter"/>
</dbReference>
<dbReference type="PANTHER" id="PTHR10693:SF20">
    <property type="entry name" value="AT27578P"/>
    <property type="match status" value="1"/>
</dbReference>
<feature type="compositionally biased region" description="Polar residues" evidence="3">
    <location>
        <begin position="390"/>
        <end position="405"/>
    </location>
</feature>
<dbReference type="SMART" id="SM00360">
    <property type="entry name" value="RRM"/>
    <property type="match status" value="1"/>
</dbReference>
<evidence type="ECO:0000259" key="5">
    <source>
        <dbReference type="PROSITE" id="PS50177"/>
    </source>
</evidence>
<dbReference type="Gene3D" id="3.30.70.330">
    <property type="match status" value="1"/>
</dbReference>
<sequence length="560" mass="59754">MNGNYGAHHPYAQAEPFQPSQGSNASTAIAPTGALGDESGVPAATHSEPTGANEGNKPPSKDEVGWYFVEQYYTTLSKDPETLYMFYNKRSQFVSGVEAEKVDVSVGQRAINDRIKELDFQDCKVRVSNVDSQESFKSIVVQVIGEISNKAAAHRKFVQTFILAEQPKGYFVLNDIFRYIVDEEEEEMENGHPAQEPEPTLAPEADHETLTSSADPVQQLHDVEQVDKKLEEEALQKPASSDESSTSVNPVNGYTATESVEIDHAEDAPAAAVKTSEETAESPEQAPEGTAVQETQEKPRDPDPTPVASPPKPAKAAPVEPAAPVAPSKPAAPKTWANLVAANRVASPAVPNGVSSSTATPPPSQPKAAASTTNQSVTLTTSTSDESPAKAQQNGNSGWQMAGSDNNKKHGRQQSQSVSGQDKVMAYVKNVTDKVDASILRTMLEKYENGKLPYYDVNRQKNCAFVEFTDQAAYNAAVAANPHSIGGEQVYVEERRPRANAYGGNFAGRGGMRGGRGGNEGRPGSQGRGGFPKDGGRGGYVPRGRGGSMNPRGRGQPQAA</sequence>
<feature type="domain" description="NTF2" evidence="5">
    <location>
        <begin position="64"/>
        <end position="179"/>
    </location>
</feature>
<dbReference type="AlphaFoldDB" id="A0AAD9ZJ75"/>
<dbReference type="GO" id="GO:1990861">
    <property type="term" value="C:Ubp3-Bre5 deubiquitination complex"/>
    <property type="evidence" value="ECO:0007669"/>
    <property type="project" value="TreeGrafter"/>
</dbReference>
<feature type="compositionally biased region" description="Pro residues" evidence="3">
    <location>
        <begin position="304"/>
        <end position="313"/>
    </location>
</feature>
<dbReference type="Gene3D" id="3.10.450.50">
    <property type="match status" value="1"/>
</dbReference>
<accession>A0AAD9ZJ75</accession>
<keyword evidence="7" id="KW-1185">Reference proteome</keyword>
<dbReference type="GO" id="GO:0003729">
    <property type="term" value="F:mRNA binding"/>
    <property type="evidence" value="ECO:0007669"/>
    <property type="project" value="TreeGrafter"/>
</dbReference>
<dbReference type="Pfam" id="PF02136">
    <property type="entry name" value="NTF2"/>
    <property type="match status" value="1"/>
</dbReference>
<dbReference type="InterPro" id="IPR032710">
    <property type="entry name" value="NTF2-like_dom_sf"/>
</dbReference>
<dbReference type="CDD" id="cd00590">
    <property type="entry name" value="RRM_SF"/>
    <property type="match status" value="1"/>
</dbReference>
<dbReference type="InterPro" id="IPR018222">
    <property type="entry name" value="Nuclear_transport_factor_2_euk"/>
</dbReference>
<dbReference type="PROSITE" id="PS50102">
    <property type="entry name" value="RRM"/>
    <property type="match status" value="1"/>
</dbReference>
<feature type="region of interest" description="Disordered" evidence="3">
    <location>
        <begin position="348"/>
        <end position="422"/>
    </location>
</feature>
<keyword evidence="1 2" id="KW-0694">RNA-binding</keyword>
<dbReference type="PANTHER" id="PTHR10693">
    <property type="entry name" value="RAS GTPASE-ACTIVATING PROTEIN-BINDING PROTEIN"/>
    <property type="match status" value="1"/>
</dbReference>
<organism evidence="6 7">
    <name type="scientific">Lepraria neglecta</name>
    <dbReference type="NCBI Taxonomy" id="209136"/>
    <lineage>
        <taxon>Eukaryota</taxon>
        <taxon>Fungi</taxon>
        <taxon>Dikarya</taxon>
        <taxon>Ascomycota</taxon>
        <taxon>Pezizomycotina</taxon>
        <taxon>Lecanoromycetes</taxon>
        <taxon>OSLEUM clade</taxon>
        <taxon>Lecanoromycetidae</taxon>
        <taxon>Lecanorales</taxon>
        <taxon>Lecanorineae</taxon>
        <taxon>Stereocaulaceae</taxon>
        <taxon>Lepraria</taxon>
    </lineage>
</organism>
<feature type="region of interest" description="Disordered" evidence="3">
    <location>
        <begin position="233"/>
        <end position="331"/>
    </location>
</feature>
<feature type="compositionally biased region" description="Polar residues" evidence="3">
    <location>
        <begin position="238"/>
        <end position="258"/>
    </location>
</feature>
<dbReference type="SUPFAM" id="SSF54928">
    <property type="entry name" value="RNA-binding domain, RBD"/>
    <property type="match status" value="1"/>
</dbReference>
<dbReference type="InterPro" id="IPR000504">
    <property type="entry name" value="RRM_dom"/>
</dbReference>
<dbReference type="FunFam" id="3.10.450.50:FF:000003">
    <property type="entry name" value="Nuclear transport factor 2 family protein"/>
    <property type="match status" value="1"/>
</dbReference>
<evidence type="ECO:0000256" key="1">
    <source>
        <dbReference type="ARBA" id="ARBA00022884"/>
    </source>
</evidence>
<evidence type="ECO:0000313" key="7">
    <source>
        <dbReference type="Proteomes" id="UP001276659"/>
    </source>
</evidence>
<dbReference type="CDD" id="cd00780">
    <property type="entry name" value="NTF2"/>
    <property type="match status" value="1"/>
</dbReference>
<feature type="compositionally biased region" description="Gly residues" evidence="3">
    <location>
        <begin position="505"/>
        <end position="547"/>
    </location>
</feature>
<dbReference type="EMBL" id="JASNWA010000003">
    <property type="protein sequence ID" value="KAK3178742.1"/>
    <property type="molecule type" value="Genomic_DNA"/>
</dbReference>
<gene>
    <name evidence="6" type="ORF">OEA41_000879</name>
</gene>
<evidence type="ECO:0000256" key="2">
    <source>
        <dbReference type="PROSITE-ProRule" id="PRU00176"/>
    </source>
</evidence>
<dbReference type="InterPro" id="IPR039539">
    <property type="entry name" value="Ras_GTPase_bind_prot"/>
</dbReference>
<feature type="region of interest" description="Disordered" evidence="3">
    <location>
        <begin position="1"/>
        <end position="60"/>
    </location>
</feature>
<feature type="compositionally biased region" description="Polar residues" evidence="3">
    <location>
        <begin position="18"/>
        <end position="29"/>
    </location>
</feature>
<name>A0AAD9ZJ75_9LECA</name>
<comment type="caution">
    <text evidence="6">The sequence shown here is derived from an EMBL/GenBank/DDBJ whole genome shotgun (WGS) entry which is preliminary data.</text>
</comment>
<feature type="compositionally biased region" description="Low complexity" evidence="3">
    <location>
        <begin position="314"/>
        <end position="331"/>
    </location>
</feature>
<evidence type="ECO:0008006" key="8">
    <source>
        <dbReference type="Google" id="ProtNLM"/>
    </source>
</evidence>
<evidence type="ECO:0000256" key="3">
    <source>
        <dbReference type="SAM" id="MobiDB-lite"/>
    </source>
</evidence>